<dbReference type="RefSeq" id="WP_023927326.1">
    <property type="nucleotide sequence ID" value="NZ_KI669454.1"/>
</dbReference>
<dbReference type="Pfam" id="PF20668">
    <property type="entry name" value="DUF6815"/>
    <property type="match status" value="1"/>
</dbReference>
<sequence>MKKSIVFFEAKGGSDKGPDGYRKDTMPMVNALKAKGWNAEVIFFTDDILRNESERNKIYEEAKAKFDGYVSRVNPGNLKEEKLYFDVLRKLCDAGLVGMPHPDAMIGYGAKDALTKLRNTELVPTDTLAYYEPNEAARIGVKWEAGGEHDFKKNFPKTLAKGERVLKQNRGSTGEGIWRVRLEDASAYNKVDSLPLDTKIICTEAKDNHSENRQLGEFMDFCEVYLKGDNGMLVDMTFLPRIKEGEIRILMLYKTPVYVVHKKPAEGGDAFSATLFSGAKYRYDEPKDWQSLIDWFLAQLPEIRSKLGNYDLPLIWTADFILDTDKNGADKYVLGEINCSCVGFTSPAEFMEKIALMVGDNIVEIVSEKK</sequence>
<comment type="caution">
    <text evidence="2">The sequence shown here is derived from an EMBL/GenBank/DDBJ whole genome shotgun (WGS) entry which is preliminary data.</text>
</comment>
<keyword evidence="3" id="KW-1185">Reference proteome</keyword>
<evidence type="ECO:0000259" key="1">
    <source>
        <dbReference type="Pfam" id="PF20668"/>
    </source>
</evidence>
<dbReference type="OrthoDB" id="1404368at2"/>
<feature type="domain" description="DUF6815" evidence="1">
    <location>
        <begin position="244"/>
        <end position="343"/>
    </location>
</feature>
<dbReference type="HOGENOM" id="CLU_782364_0_0_7"/>
<dbReference type="eggNOG" id="COG0189">
    <property type="taxonomic scope" value="Bacteria"/>
</dbReference>
<name>V8CEU3_9HELI</name>
<dbReference type="PATRIC" id="fig|1357400.3.peg.823"/>
<dbReference type="Proteomes" id="UP000018731">
    <property type="component" value="Unassembled WGS sequence"/>
</dbReference>
<protein>
    <recommendedName>
        <fullName evidence="1">DUF6815 domain-containing protein</fullName>
    </recommendedName>
</protein>
<dbReference type="NCBIfam" id="NF033816">
    <property type="entry name" value="Cj0069_fam"/>
    <property type="match status" value="1"/>
</dbReference>
<accession>V8CEU3</accession>
<organism evidence="2 3">
    <name type="scientific">Helicobacter macacae MIT 99-5501</name>
    <dbReference type="NCBI Taxonomy" id="1357400"/>
    <lineage>
        <taxon>Bacteria</taxon>
        <taxon>Pseudomonadati</taxon>
        <taxon>Campylobacterota</taxon>
        <taxon>Epsilonproteobacteria</taxon>
        <taxon>Campylobacterales</taxon>
        <taxon>Helicobacteraceae</taxon>
        <taxon>Helicobacter</taxon>
    </lineage>
</organism>
<evidence type="ECO:0000313" key="2">
    <source>
        <dbReference type="EMBL" id="ETD25261.1"/>
    </source>
</evidence>
<dbReference type="EMBL" id="AZJI01000001">
    <property type="protein sequence ID" value="ETD25261.1"/>
    <property type="molecule type" value="Genomic_DNA"/>
</dbReference>
<gene>
    <name evidence="2" type="ORF">HMPREF2086_00601</name>
</gene>
<evidence type="ECO:0000313" key="3">
    <source>
        <dbReference type="Proteomes" id="UP000018731"/>
    </source>
</evidence>
<reference evidence="2 3" key="1">
    <citation type="journal article" date="2014" name="Genome Announc.">
        <title>Draft genome sequences of six enterohepatic helicobacter species isolated from humans and one from rhesus macaques.</title>
        <authorList>
            <person name="Shen Z."/>
            <person name="Sheh A."/>
            <person name="Young S.K."/>
            <person name="Abouelliel A."/>
            <person name="Ward D.V."/>
            <person name="Earl A.M."/>
            <person name="Fox J.G."/>
        </authorList>
    </citation>
    <scope>NUCLEOTIDE SEQUENCE [LARGE SCALE GENOMIC DNA]</scope>
    <source>
        <strain evidence="2 3">MIT 99-5501</strain>
    </source>
</reference>
<proteinExistence type="predicted"/>
<dbReference type="SUPFAM" id="SSF56059">
    <property type="entry name" value="Glutathione synthetase ATP-binding domain-like"/>
    <property type="match status" value="1"/>
</dbReference>
<dbReference type="STRING" id="1357400.HMPREF2086_00601"/>
<dbReference type="InterPro" id="IPR049212">
    <property type="entry name" value="DUF6815"/>
</dbReference>
<dbReference type="AlphaFoldDB" id="V8CEU3"/>